<comment type="caution">
    <text evidence="3">The sequence shown here is derived from an EMBL/GenBank/DDBJ whole genome shotgun (WGS) entry which is preliminary data.</text>
</comment>
<evidence type="ECO:0000313" key="4">
    <source>
        <dbReference type="Proteomes" id="UP000027778"/>
    </source>
</evidence>
<dbReference type="eggNOG" id="COG0582">
    <property type="taxonomic scope" value="Bacteria"/>
</dbReference>
<organism evidence="3 4">
    <name type="scientific">Bacillus gaemokensis</name>
    <dbReference type="NCBI Taxonomy" id="574375"/>
    <lineage>
        <taxon>Bacteria</taxon>
        <taxon>Bacillati</taxon>
        <taxon>Bacillota</taxon>
        <taxon>Bacilli</taxon>
        <taxon>Bacillales</taxon>
        <taxon>Bacillaceae</taxon>
        <taxon>Bacillus</taxon>
        <taxon>Bacillus cereus group</taxon>
    </lineage>
</organism>
<dbReference type="SUPFAM" id="SSF56349">
    <property type="entry name" value="DNA breaking-rejoining enzymes"/>
    <property type="match status" value="1"/>
</dbReference>
<dbReference type="EMBL" id="JOTM01000001">
    <property type="protein sequence ID" value="KEK25709.1"/>
    <property type="molecule type" value="Genomic_DNA"/>
</dbReference>
<evidence type="ECO:0000259" key="2">
    <source>
        <dbReference type="PROSITE" id="PS51898"/>
    </source>
</evidence>
<dbReference type="GO" id="GO:0015074">
    <property type="term" value="P:DNA integration"/>
    <property type="evidence" value="ECO:0007669"/>
    <property type="project" value="InterPro"/>
</dbReference>
<name>A0A073KEK5_9BACI</name>
<accession>A0A073KEK5</accession>
<dbReference type="InterPro" id="IPR050090">
    <property type="entry name" value="Tyrosine_recombinase_XerCD"/>
</dbReference>
<dbReference type="Gene3D" id="1.10.443.10">
    <property type="entry name" value="Intergrase catalytic core"/>
    <property type="match status" value="1"/>
</dbReference>
<keyword evidence="4" id="KW-1185">Reference proteome</keyword>
<sequence length="180" mass="21502">MNLVQPIRDKDAIQEIKEFFKEQNERNYILFLLGINTGLRISDILRLRIRDVEGWSIFIREKKTKKVKEVKMPSELKKAIREYAKGKPKNEFLIKSRNGKNKPITRSMAYVILNQAAREFGLERIGTHSLRKTYGYHHYKQFKDVVVLQRMLNHTDQKETLRYIGIEQDTLNDYQKKFKI</sequence>
<proteinExistence type="predicted"/>
<gene>
    <name evidence="3" type="ORF">BAGA_00240</name>
</gene>
<dbReference type="Pfam" id="PF00589">
    <property type="entry name" value="Phage_integrase"/>
    <property type="match status" value="1"/>
</dbReference>
<dbReference type="Proteomes" id="UP000027778">
    <property type="component" value="Unassembled WGS sequence"/>
</dbReference>
<dbReference type="STRING" id="574375.AZF08_00400"/>
<protein>
    <submittedName>
        <fullName evidence="3">Integrase</fullName>
    </submittedName>
</protein>
<evidence type="ECO:0000256" key="1">
    <source>
        <dbReference type="ARBA" id="ARBA00023172"/>
    </source>
</evidence>
<dbReference type="PROSITE" id="PS51898">
    <property type="entry name" value="TYR_RECOMBINASE"/>
    <property type="match status" value="1"/>
</dbReference>
<dbReference type="InterPro" id="IPR011010">
    <property type="entry name" value="DNA_brk_join_enz"/>
</dbReference>
<reference evidence="3 4" key="1">
    <citation type="submission" date="2014-06" db="EMBL/GenBank/DDBJ databases">
        <title>Draft genome sequence of Bacillus gaemokensis JCM 15801 (MCCC 1A00707).</title>
        <authorList>
            <person name="Lai Q."/>
            <person name="Liu Y."/>
            <person name="Shao Z."/>
        </authorList>
    </citation>
    <scope>NUCLEOTIDE SEQUENCE [LARGE SCALE GENOMIC DNA]</scope>
    <source>
        <strain evidence="3 4">JCM 15801</strain>
    </source>
</reference>
<dbReference type="OrthoDB" id="9788852at2"/>
<dbReference type="RefSeq" id="WP_033672049.1">
    <property type="nucleotide sequence ID" value="NZ_JOTM01000001.1"/>
</dbReference>
<dbReference type="InterPro" id="IPR002104">
    <property type="entry name" value="Integrase_catalytic"/>
</dbReference>
<dbReference type="AlphaFoldDB" id="A0A073KEK5"/>
<dbReference type="InterPro" id="IPR013762">
    <property type="entry name" value="Integrase-like_cat_sf"/>
</dbReference>
<evidence type="ECO:0000313" key="3">
    <source>
        <dbReference type="EMBL" id="KEK25709.1"/>
    </source>
</evidence>
<dbReference type="PANTHER" id="PTHR30349:SF82">
    <property type="entry name" value="INTEGRASE_RECOMBINASE YOEC-RELATED"/>
    <property type="match status" value="1"/>
</dbReference>
<dbReference type="GO" id="GO:0003677">
    <property type="term" value="F:DNA binding"/>
    <property type="evidence" value="ECO:0007669"/>
    <property type="project" value="InterPro"/>
</dbReference>
<feature type="domain" description="Tyr recombinase" evidence="2">
    <location>
        <begin position="6"/>
        <end position="180"/>
    </location>
</feature>
<dbReference type="GO" id="GO:0006310">
    <property type="term" value="P:DNA recombination"/>
    <property type="evidence" value="ECO:0007669"/>
    <property type="project" value="UniProtKB-KW"/>
</dbReference>
<keyword evidence="1" id="KW-0233">DNA recombination</keyword>
<dbReference type="PANTHER" id="PTHR30349">
    <property type="entry name" value="PHAGE INTEGRASE-RELATED"/>
    <property type="match status" value="1"/>
</dbReference>